<dbReference type="Gene3D" id="2.20.28.10">
    <property type="match status" value="1"/>
</dbReference>
<dbReference type="PANTHER" id="PTHR11630:SF66">
    <property type="entry name" value="DNA REPLICATION LICENSING FACTOR MCM4"/>
    <property type="match status" value="1"/>
</dbReference>
<dbReference type="InterPro" id="IPR031327">
    <property type="entry name" value="MCM"/>
</dbReference>
<dbReference type="GO" id="GO:0000727">
    <property type="term" value="P:double-strand break repair via break-induced replication"/>
    <property type="evidence" value="ECO:0007669"/>
    <property type="project" value="TreeGrafter"/>
</dbReference>
<dbReference type="InterPro" id="IPR033762">
    <property type="entry name" value="MCM_OB"/>
</dbReference>
<dbReference type="PROSITE" id="PS00847">
    <property type="entry name" value="MCM_1"/>
    <property type="match status" value="1"/>
</dbReference>
<evidence type="ECO:0000256" key="8">
    <source>
        <dbReference type="ARBA" id="ARBA00023125"/>
    </source>
</evidence>
<dbReference type="SUPFAM" id="SSF50249">
    <property type="entry name" value="Nucleic acid-binding proteins"/>
    <property type="match status" value="1"/>
</dbReference>
<evidence type="ECO:0000313" key="13">
    <source>
        <dbReference type="EMBL" id="KJE96480.1"/>
    </source>
</evidence>
<keyword evidence="8 10" id="KW-0238">DNA-binding</keyword>
<name>A0A0D2WUU2_CAPO3</name>
<evidence type="ECO:0000256" key="3">
    <source>
        <dbReference type="ARBA" id="ARBA00022705"/>
    </source>
</evidence>
<dbReference type="OrthoDB" id="10251574at2759"/>
<dbReference type="GO" id="GO:1902975">
    <property type="term" value="P:mitotic DNA replication initiation"/>
    <property type="evidence" value="ECO:0007669"/>
    <property type="project" value="TreeGrafter"/>
</dbReference>
<comment type="subcellular location">
    <subcellularLocation>
        <location evidence="1">Nucleus</location>
    </subcellularLocation>
</comment>
<evidence type="ECO:0000256" key="6">
    <source>
        <dbReference type="ARBA" id="ARBA00022806"/>
    </source>
</evidence>
<dbReference type="eggNOG" id="KOG0478">
    <property type="taxonomic scope" value="Eukaryota"/>
</dbReference>
<dbReference type="EMBL" id="KE346371">
    <property type="protein sequence ID" value="KJE96480.1"/>
    <property type="molecule type" value="Genomic_DNA"/>
</dbReference>
<dbReference type="Gene3D" id="3.40.50.300">
    <property type="entry name" value="P-loop containing nucleotide triphosphate hydrolases"/>
    <property type="match status" value="1"/>
</dbReference>
<dbReference type="PhylomeDB" id="A0A0D2WUU2"/>
<dbReference type="PANTHER" id="PTHR11630">
    <property type="entry name" value="DNA REPLICATION LICENSING FACTOR MCM FAMILY MEMBER"/>
    <property type="match status" value="1"/>
</dbReference>
<dbReference type="Gene3D" id="2.40.50.140">
    <property type="entry name" value="Nucleic acid-binding proteins"/>
    <property type="match status" value="1"/>
</dbReference>
<keyword evidence="6 11" id="KW-0347">Helicase</keyword>
<dbReference type="InterPro" id="IPR012340">
    <property type="entry name" value="NA-bd_OB-fold"/>
</dbReference>
<evidence type="ECO:0000256" key="7">
    <source>
        <dbReference type="ARBA" id="ARBA00022840"/>
    </source>
</evidence>
<evidence type="ECO:0000256" key="11">
    <source>
        <dbReference type="RuleBase" id="RU368062"/>
    </source>
</evidence>
<accession>A0A0D2WUU2</accession>
<proteinExistence type="inferred from homology"/>
<dbReference type="Pfam" id="PF00493">
    <property type="entry name" value="MCM"/>
    <property type="match status" value="1"/>
</dbReference>
<protein>
    <recommendedName>
        <fullName evidence="11">DNA replication licensing factor MCM4</fullName>
        <ecNumber evidence="11">3.6.4.12</ecNumber>
    </recommendedName>
</protein>
<comment type="similarity">
    <text evidence="2 10">Belongs to the MCM family.</text>
</comment>
<dbReference type="AlphaFoldDB" id="A0A0D2WUU2"/>
<comment type="function">
    <text evidence="11">Acts as component of the MCM2-7 complex (MCM complex) which is the replicative helicase essential for 'once per cell cycle' DNA replication initiation and elongation in eukaryotic cells. The active ATPase sites in the MCM2-7 ring are formed through the interaction surfaces of two neighboring subunits such that a critical structure of a conserved arginine finger motif is provided in trans relative to the ATP-binding site of the Walker A box of the adjacent subunit. The six ATPase active sites, however, are likely to contribute differentially to the complex helicase activity.</text>
</comment>
<evidence type="ECO:0000256" key="4">
    <source>
        <dbReference type="ARBA" id="ARBA00022741"/>
    </source>
</evidence>
<gene>
    <name evidence="13" type="ORF">CAOG_006802</name>
</gene>
<dbReference type="GO" id="GO:0005524">
    <property type="term" value="F:ATP binding"/>
    <property type="evidence" value="ECO:0007669"/>
    <property type="project" value="UniProtKB-UniRule"/>
</dbReference>
<dbReference type="InterPro" id="IPR041562">
    <property type="entry name" value="MCM_lid"/>
</dbReference>
<dbReference type="FunFam" id="3.40.50.300:FF:000217">
    <property type="entry name" value="DNA helicase"/>
    <property type="match status" value="1"/>
</dbReference>
<keyword evidence="3 11" id="KW-0235">DNA replication</keyword>
<dbReference type="InterPro" id="IPR018525">
    <property type="entry name" value="MCM_CS"/>
</dbReference>
<evidence type="ECO:0000256" key="2">
    <source>
        <dbReference type="ARBA" id="ARBA00008010"/>
    </source>
</evidence>
<evidence type="ECO:0000256" key="10">
    <source>
        <dbReference type="RuleBase" id="RU004070"/>
    </source>
</evidence>
<keyword evidence="9 11" id="KW-0539">Nucleus</keyword>
<dbReference type="SMART" id="SM00350">
    <property type="entry name" value="MCM"/>
    <property type="match status" value="1"/>
</dbReference>
<keyword evidence="5 11" id="KW-0378">Hydrolase</keyword>
<dbReference type="InParanoid" id="A0A0D2WUU2"/>
<dbReference type="PROSITE" id="PS50051">
    <property type="entry name" value="MCM_2"/>
    <property type="match status" value="1"/>
</dbReference>
<evidence type="ECO:0000259" key="12">
    <source>
        <dbReference type="PROSITE" id="PS50051"/>
    </source>
</evidence>
<evidence type="ECO:0000313" key="14">
    <source>
        <dbReference type="Proteomes" id="UP000008743"/>
    </source>
</evidence>
<dbReference type="FunCoup" id="A0A0D2WUU2">
    <property type="interactions" value="504"/>
</dbReference>
<dbReference type="Pfam" id="PF17207">
    <property type="entry name" value="MCM_OB"/>
    <property type="match status" value="1"/>
</dbReference>
<keyword evidence="14" id="KW-1185">Reference proteome</keyword>
<dbReference type="EC" id="3.6.4.12" evidence="11"/>
<dbReference type="GO" id="GO:0006271">
    <property type="term" value="P:DNA strand elongation involved in DNA replication"/>
    <property type="evidence" value="ECO:0007669"/>
    <property type="project" value="TreeGrafter"/>
</dbReference>
<dbReference type="InterPro" id="IPR027417">
    <property type="entry name" value="P-loop_NTPase"/>
</dbReference>
<dbReference type="PRINTS" id="PR01657">
    <property type="entry name" value="MCMFAMILY"/>
</dbReference>
<dbReference type="Pfam" id="PF17855">
    <property type="entry name" value="MCM_lid"/>
    <property type="match status" value="1"/>
</dbReference>
<dbReference type="STRING" id="595528.A0A0D2WUU2"/>
<dbReference type="SUPFAM" id="SSF52540">
    <property type="entry name" value="P-loop containing nucleoside triphosphate hydrolases"/>
    <property type="match status" value="1"/>
</dbReference>
<dbReference type="GO" id="GO:0003697">
    <property type="term" value="F:single-stranded DNA binding"/>
    <property type="evidence" value="ECO:0007669"/>
    <property type="project" value="TreeGrafter"/>
</dbReference>
<dbReference type="GO" id="GO:0016887">
    <property type="term" value="F:ATP hydrolysis activity"/>
    <property type="evidence" value="ECO:0007669"/>
    <property type="project" value="RHEA"/>
</dbReference>
<dbReference type="GO" id="GO:0042555">
    <property type="term" value="C:MCM complex"/>
    <property type="evidence" value="ECO:0007669"/>
    <property type="project" value="UniProtKB-UniRule"/>
</dbReference>
<dbReference type="Proteomes" id="UP000008743">
    <property type="component" value="Unassembled WGS sequence"/>
</dbReference>
<dbReference type="GO" id="GO:0005634">
    <property type="term" value="C:nucleus"/>
    <property type="evidence" value="ECO:0007669"/>
    <property type="project" value="UniProtKB-SubCell"/>
</dbReference>
<dbReference type="PRINTS" id="PR01660">
    <property type="entry name" value="MCMPROTEIN4"/>
</dbReference>
<evidence type="ECO:0000256" key="1">
    <source>
        <dbReference type="ARBA" id="ARBA00004123"/>
    </source>
</evidence>
<keyword evidence="7 10" id="KW-0067">ATP-binding</keyword>
<keyword evidence="4 10" id="KW-0547">Nucleotide-binding</keyword>
<reference evidence="14" key="1">
    <citation type="submission" date="2011-02" db="EMBL/GenBank/DDBJ databases">
        <title>The Genome Sequence of Capsaspora owczarzaki ATCC 30864.</title>
        <authorList>
            <person name="Russ C."/>
            <person name="Cuomo C."/>
            <person name="Burger G."/>
            <person name="Gray M.W."/>
            <person name="Holland P.W.H."/>
            <person name="King N."/>
            <person name="Lang F.B.F."/>
            <person name="Roger A.J."/>
            <person name="Ruiz-Trillo I."/>
            <person name="Young S.K."/>
            <person name="Zeng Q."/>
            <person name="Gargeya S."/>
            <person name="Alvarado L."/>
            <person name="Berlin A."/>
            <person name="Chapman S.B."/>
            <person name="Chen Z."/>
            <person name="Freedman E."/>
            <person name="Gellesch M."/>
            <person name="Goldberg J."/>
            <person name="Griggs A."/>
            <person name="Gujja S."/>
            <person name="Heilman E."/>
            <person name="Heiman D."/>
            <person name="Howarth C."/>
            <person name="Mehta T."/>
            <person name="Neiman D."/>
            <person name="Pearson M."/>
            <person name="Roberts A."/>
            <person name="Saif S."/>
            <person name="Shea T."/>
            <person name="Shenoy N."/>
            <person name="Sisk P."/>
            <person name="Stolte C."/>
            <person name="Sykes S."/>
            <person name="White J."/>
            <person name="Yandava C."/>
            <person name="Haas B."/>
            <person name="Nusbaum C."/>
            <person name="Birren B."/>
        </authorList>
    </citation>
    <scope>NUCLEOTIDE SEQUENCE</scope>
    <source>
        <strain evidence="14">ATCC 30864</strain>
    </source>
</reference>
<dbReference type="InterPro" id="IPR027925">
    <property type="entry name" value="MCM_N"/>
</dbReference>
<dbReference type="Pfam" id="PF14551">
    <property type="entry name" value="MCM_N"/>
    <property type="match status" value="1"/>
</dbReference>
<evidence type="ECO:0000256" key="9">
    <source>
        <dbReference type="ARBA" id="ARBA00023242"/>
    </source>
</evidence>
<comment type="catalytic activity">
    <reaction evidence="11">
        <text>ATP + H2O = ADP + phosphate + H(+)</text>
        <dbReference type="Rhea" id="RHEA:13065"/>
        <dbReference type="ChEBI" id="CHEBI:15377"/>
        <dbReference type="ChEBI" id="CHEBI:15378"/>
        <dbReference type="ChEBI" id="CHEBI:30616"/>
        <dbReference type="ChEBI" id="CHEBI:43474"/>
        <dbReference type="ChEBI" id="CHEBI:456216"/>
        <dbReference type="EC" id="3.6.4.12"/>
    </reaction>
</comment>
<dbReference type="Gene3D" id="3.30.1640.10">
    <property type="entry name" value="mini-chromosome maintenance (MCM) complex, chain A, domain 1"/>
    <property type="match status" value="1"/>
</dbReference>
<dbReference type="InterPro" id="IPR008047">
    <property type="entry name" value="MCM_4"/>
</dbReference>
<dbReference type="InterPro" id="IPR001208">
    <property type="entry name" value="MCM_dom"/>
</dbReference>
<comment type="subunit">
    <text evidence="11">Component of the MCM2-7 complex.</text>
</comment>
<dbReference type="CDD" id="cd17755">
    <property type="entry name" value="MCM4"/>
    <property type="match status" value="1"/>
</dbReference>
<dbReference type="FunFam" id="2.20.28.10:FF:000003">
    <property type="entry name" value="DNA helicase"/>
    <property type="match status" value="1"/>
</dbReference>
<organism evidence="13 14">
    <name type="scientific">Capsaspora owczarzaki (strain ATCC 30864)</name>
    <dbReference type="NCBI Taxonomy" id="595528"/>
    <lineage>
        <taxon>Eukaryota</taxon>
        <taxon>Filasterea</taxon>
        <taxon>Capsaspora</taxon>
    </lineage>
</organism>
<evidence type="ECO:0000256" key="5">
    <source>
        <dbReference type="ARBA" id="ARBA00022801"/>
    </source>
</evidence>
<sequence>METFRAFLNDFVVPDQTGQPFYLHVLDQMAVSEARYLNLDASHLREYDLTLYTNMCSFPQEVVPMFDYVVSSLSAERFGEEGDVNIQVRPFRLERSIGVRELGPRDIEVLVSVQGMVVRTSSVIPDLKSAFFCCISCKATERVEVDRGRIAEPLVCKRCKVSRTMELIHNRCIFADKQMIKLQENPEMIPEGQTPYSVLMFAYDDLVDSVQPGDRVEVTGIYRATPMRVNPRQRAQKALFKIHIDVIHFRKTDKRRFQRTDTADQTAPVLEEDTENVVNYGANQVERLVALSRTPDIYDRLTKALAPGIWELDDTKRGLLCLLFGGAPKSLAAHGRARFRSDLNILLCGDPGTSKSQLLQYVHKIAPRGIYTSGKGSSAVGLTAYVTRDPETRQLVLESGALVLSDGGVCCIDEFDKMPEATRSVLHEAMEQQTISVAKAGIICSLNARTSILAAANPRESRWNPRASIVDNIQLGPTLLSRFDLIYLILDTPNEILDRRLARHIVSLYQESGEDRTEDGMSLETLSEYISYARKHFNPVLTNEAALLLVAGYVEMRKAGGNKHTITATPRQLESLIRISEALARMRFSETVDEGDVHEALRLVRVALQQAATDPSTGLVDISLLTTGQSTSARSVIVAVSEIMREIVYDMKEPAMTTHQMMTQVQSRTDIIVNPELISAAASILQRDGVLLFSEDQRIRRL</sequence>
<feature type="domain" description="MCM C-terminal AAA(+) ATPase" evidence="12">
    <location>
        <begin position="297"/>
        <end position="505"/>
    </location>
</feature>
<dbReference type="GO" id="GO:0017116">
    <property type="term" value="F:single-stranded DNA helicase activity"/>
    <property type="evidence" value="ECO:0007669"/>
    <property type="project" value="TreeGrafter"/>
</dbReference>